<dbReference type="AlphaFoldDB" id="A0A3S0A8G6"/>
<name>A0A3S0A8G6_9BACL</name>
<evidence type="ECO:0000313" key="2">
    <source>
        <dbReference type="EMBL" id="RTE05815.1"/>
    </source>
</evidence>
<accession>A0A3S0A8G6</accession>
<dbReference type="InterPro" id="IPR051532">
    <property type="entry name" value="Ester_Hydrolysis_Enzymes"/>
</dbReference>
<evidence type="ECO:0000259" key="1">
    <source>
        <dbReference type="Pfam" id="PF13472"/>
    </source>
</evidence>
<dbReference type="Proteomes" id="UP000276128">
    <property type="component" value="Unassembled WGS sequence"/>
</dbReference>
<gene>
    <name evidence="2" type="ORF">EJQ19_24100</name>
</gene>
<dbReference type="PANTHER" id="PTHR30383">
    <property type="entry name" value="THIOESTERASE 1/PROTEASE 1/LYSOPHOSPHOLIPASE L1"/>
    <property type="match status" value="1"/>
</dbReference>
<dbReference type="OrthoDB" id="26855at2"/>
<sequence length="219" mass="24251">MAVEKGIHYLAFGDSLTVGYGASEGHGFVPILQNRLKSKLNVPVTLKHAGTNGATTGQLLEAIMSDAELQMEIQKATLMTITAGGNDLIQAAIPFFYEGDNAVLKAALHTYETNYRRMINAINKIRAGITKPLLIAVIGLYNPIPQVPDAAYWVQRFNLFLRKLEQPHLCVVQVYDAFVGQAMRYISDDAIHPNEDGYEQVANRLEAALLEQLQQLYFA</sequence>
<dbReference type="Gene3D" id="3.40.50.1110">
    <property type="entry name" value="SGNH hydrolase"/>
    <property type="match status" value="1"/>
</dbReference>
<keyword evidence="3" id="KW-1185">Reference proteome</keyword>
<dbReference type="GO" id="GO:0004622">
    <property type="term" value="F:phosphatidylcholine lysophospholipase activity"/>
    <property type="evidence" value="ECO:0007669"/>
    <property type="project" value="TreeGrafter"/>
</dbReference>
<feature type="domain" description="SGNH hydrolase-type esterase" evidence="1">
    <location>
        <begin position="11"/>
        <end position="199"/>
    </location>
</feature>
<reference evidence="2 3" key="1">
    <citation type="submission" date="2018-12" db="EMBL/GenBank/DDBJ databases">
        <title>Bacillus ochoae sp. nov., Paenibacillus whitsoniae sp. nov., Paenibacillus spiritus sp. nov. Isolated from the Mars Exploration Rover during spacecraft assembly.</title>
        <authorList>
            <person name="Seuylemezian A."/>
            <person name="Vaishampayan P."/>
        </authorList>
    </citation>
    <scope>NUCLEOTIDE SEQUENCE [LARGE SCALE GENOMIC DNA]</scope>
    <source>
        <strain evidence="2 3">MER 54</strain>
    </source>
</reference>
<dbReference type="PANTHER" id="PTHR30383:SF5">
    <property type="entry name" value="SGNH HYDROLASE-TYPE ESTERASE DOMAIN-CONTAINING PROTEIN"/>
    <property type="match status" value="1"/>
</dbReference>
<dbReference type="EMBL" id="RXHU01000078">
    <property type="protein sequence ID" value="RTE05815.1"/>
    <property type="molecule type" value="Genomic_DNA"/>
</dbReference>
<dbReference type="SUPFAM" id="SSF52266">
    <property type="entry name" value="SGNH hydrolase"/>
    <property type="match status" value="1"/>
</dbReference>
<dbReference type="InterPro" id="IPR036514">
    <property type="entry name" value="SGNH_hydro_sf"/>
</dbReference>
<proteinExistence type="predicted"/>
<comment type="caution">
    <text evidence="2">The sequence shown here is derived from an EMBL/GenBank/DDBJ whole genome shotgun (WGS) entry which is preliminary data.</text>
</comment>
<dbReference type="Pfam" id="PF13472">
    <property type="entry name" value="Lipase_GDSL_2"/>
    <property type="match status" value="1"/>
</dbReference>
<protein>
    <recommendedName>
        <fullName evidence="1">SGNH hydrolase-type esterase domain-containing protein</fullName>
    </recommendedName>
</protein>
<organism evidence="2 3">
    <name type="scientific">Paenibacillus whitsoniae</name>
    <dbReference type="NCBI Taxonomy" id="2496558"/>
    <lineage>
        <taxon>Bacteria</taxon>
        <taxon>Bacillati</taxon>
        <taxon>Bacillota</taxon>
        <taxon>Bacilli</taxon>
        <taxon>Bacillales</taxon>
        <taxon>Paenibacillaceae</taxon>
        <taxon>Paenibacillus</taxon>
    </lineage>
</organism>
<dbReference type="InterPro" id="IPR013830">
    <property type="entry name" value="SGNH_hydro"/>
</dbReference>
<evidence type="ECO:0000313" key="3">
    <source>
        <dbReference type="Proteomes" id="UP000276128"/>
    </source>
</evidence>